<dbReference type="RefSeq" id="WP_233053521.1">
    <property type="nucleotide sequence ID" value="NZ_CP170335.1"/>
</dbReference>
<gene>
    <name evidence="1" type="ORF">K6Y31_13675</name>
</gene>
<protein>
    <recommendedName>
        <fullName evidence="3">Response regulator</fullName>
    </recommendedName>
</protein>
<evidence type="ECO:0000313" key="1">
    <source>
        <dbReference type="EMBL" id="MCE2595857.1"/>
    </source>
</evidence>
<keyword evidence="2" id="KW-1185">Reference proteome</keyword>
<dbReference type="EMBL" id="JAIMJA010000013">
    <property type="protein sequence ID" value="MCE2595857.1"/>
    <property type="molecule type" value="Genomic_DNA"/>
</dbReference>
<accession>A0ABS8WCK0</accession>
<comment type="caution">
    <text evidence="1">The sequence shown here is derived from an EMBL/GenBank/DDBJ whole genome shotgun (WGS) entry which is preliminary data.</text>
</comment>
<organism evidence="1 2">
    <name type="scientific">Motilimonas cestriensis</name>
    <dbReference type="NCBI Taxonomy" id="2742685"/>
    <lineage>
        <taxon>Bacteria</taxon>
        <taxon>Pseudomonadati</taxon>
        <taxon>Pseudomonadota</taxon>
        <taxon>Gammaproteobacteria</taxon>
        <taxon>Alteromonadales</taxon>
        <taxon>Alteromonadales genera incertae sedis</taxon>
        <taxon>Motilimonas</taxon>
    </lineage>
</organism>
<proteinExistence type="predicted"/>
<name>A0ABS8WCK0_9GAMM</name>
<sequence length="174" mass="20274">MSNVVSLHELFYKLLIVKGYNCFTVTELRDALLTMTGDVFCSNKARMYVYRRILYMESKQLLRKTQSGPGKQVRYLTTPLFKSTIFRPKSTLKDHNLKVVEAVDTSFHNALRKEKQACEDSLKITKQEMAAFASLIQRYPEQQDNVRPFFYQAREEVYRLQSQVSAISKILEIA</sequence>
<dbReference type="Proteomes" id="UP001201273">
    <property type="component" value="Unassembled WGS sequence"/>
</dbReference>
<evidence type="ECO:0008006" key="3">
    <source>
        <dbReference type="Google" id="ProtNLM"/>
    </source>
</evidence>
<evidence type="ECO:0000313" key="2">
    <source>
        <dbReference type="Proteomes" id="UP001201273"/>
    </source>
</evidence>
<reference evidence="1 2" key="1">
    <citation type="journal article" date="2022" name="Environ. Microbiol. Rep.">
        <title>Eco-phylogenetic analyses reveal divergent evolution of vitamin B12 metabolism in the marine bacterial family 'Psychromonadaceae'.</title>
        <authorList>
            <person name="Jin X."/>
            <person name="Yang Y."/>
            <person name="Cao H."/>
            <person name="Gao B."/>
            <person name="Zhao Z."/>
        </authorList>
    </citation>
    <scope>NUCLEOTIDE SEQUENCE [LARGE SCALE GENOMIC DNA]</scope>
    <source>
        <strain evidence="1 2">MKS20</strain>
    </source>
</reference>